<keyword evidence="2" id="KW-1185">Reference proteome</keyword>
<dbReference type="GO" id="GO:0003964">
    <property type="term" value="F:RNA-directed DNA polymerase activity"/>
    <property type="evidence" value="ECO:0007669"/>
    <property type="project" value="UniProtKB-KW"/>
</dbReference>
<dbReference type="OrthoDB" id="10063195at2759"/>
<dbReference type="EMBL" id="KZ505670">
    <property type="protein sequence ID" value="PKU47749.1"/>
    <property type="molecule type" value="Genomic_DNA"/>
</dbReference>
<sequence length="133" mass="15374">MASLRGNLVAFYDGVTSLVDKGRPSDIIYLDLCKAFDTIHHYILVCKLERHGFDGWTTWWMVTLKELWSMIRCPSSSHCDMDSGTECTLSKFAKTTKLCHAINMLEERDAIQRDLDSLERWACVNFMKFNKAK</sequence>
<dbReference type="Proteomes" id="UP000233556">
    <property type="component" value="Unassembled WGS sequence"/>
</dbReference>
<protein>
    <submittedName>
        <fullName evidence="1">Rna-directed dna polymerase from mobile element jockey-like</fullName>
    </submittedName>
</protein>
<keyword evidence="1" id="KW-0548">Nucleotidyltransferase</keyword>
<reference evidence="2" key="2">
    <citation type="submission" date="2017-12" db="EMBL/GenBank/DDBJ databases">
        <title>Genome sequence of the Bar-tailed Godwit (Limosa lapponica baueri).</title>
        <authorList>
            <person name="Lima N.C.B."/>
            <person name="Parody-Merino A.M."/>
            <person name="Battley P.F."/>
            <person name="Fidler A.E."/>
            <person name="Prosdocimi F."/>
        </authorList>
    </citation>
    <scope>NUCLEOTIDE SEQUENCE [LARGE SCALE GENOMIC DNA]</scope>
</reference>
<evidence type="ECO:0000313" key="1">
    <source>
        <dbReference type="EMBL" id="PKU47749.1"/>
    </source>
</evidence>
<gene>
    <name evidence="1" type="ORF">llap_1949</name>
</gene>
<reference evidence="2" key="1">
    <citation type="submission" date="2017-11" db="EMBL/GenBank/DDBJ databases">
        <authorList>
            <person name="Lima N.C."/>
            <person name="Parody-Merino A.M."/>
            <person name="Battley P.F."/>
            <person name="Fidler A.E."/>
            <person name="Prosdocimi F."/>
        </authorList>
    </citation>
    <scope>NUCLEOTIDE SEQUENCE [LARGE SCALE GENOMIC DNA]</scope>
</reference>
<proteinExistence type="predicted"/>
<accession>A0A2I0UNY0</accession>
<keyword evidence="1" id="KW-0695">RNA-directed DNA polymerase</keyword>
<name>A0A2I0UNY0_LIMLA</name>
<keyword evidence="1" id="KW-0808">Transferase</keyword>
<dbReference type="PANTHER" id="PTHR33332">
    <property type="entry name" value="REVERSE TRANSCRIPTASE DOMAIN-CONTAINING PROTEIN"/>
    <property type="match status" value="1"/>
</dbReference>
<organism evidence="1 2">
    <name type="scientific">Limosa lapponica baueri</name>
    <dbReference type="NCBI Taxonomy" id="1758121"/>
    <lineage>
        <taxon>Eukaryota</taxon>
        <taxon>Metazoa</taxon>
        <taxon>Chordata</taxon>
        <taxon>Craniata</taxon>
        <taxon>Vertebrata</taxon>
        <taxon>Euteleostomi</taxon>
        <taxon>Archelosauria</taxon>
        <taxon>Archosauria</taxon>
        <taxon>Dinosauria</taxon>
        <taxon>Saurischia</taxon>
        <taxon>Theropoda</taxon>
        <taxon>Coelurosauria</taxon>
        <taxon>Aves</taxon>
        <taxon>Neognathae</taxon>
        <taxon>Neoaves</taxon>
        <taxon>Charadriiformes</taxon>
        <taxon>Scolopacidae</taxon>
        <taxon>Limosa</taxon>
    </lineage>
</organism>
<evidence type="ECO:0000313" key="2">
    <source>
        <dbReference type="Proteomes" id="UP000233556"/>
    </source>
</evidence>
<dbReference type="AlphaFoldDB" id="A0A2I0UNY0"/>